<dbReference type="GO" id="GO:0043240">
    <property type="term" value="C:Fanconi anaemia nuclear complex"/>
    <property type="evidence" value="ECO:0007669"/>
    <property type="project" value="InterPro"/>
</dbReference>
<dbReference type="InterPro" id="IPR026850">
    <property type="entry name" value="FANCL_C"/>
</dbReference>
<accession>A0A2A4K5A6</accession>
<dbReference type="SUPFAM" id="SSF57850">
    <property type="entry name" value="RING/U-box"/>
    <property type="match status" value="1"/>
</dbReference>
<evidence type="ECO:0000313" key="3">
    <source>
        <dbReference type="EMBL" id="PCG79417.1"/>
    </source>
</evidence>
<proteinExistence type="predicted"/>
<dbReference type="SMART" id="SM01197">
    <property type="entry name" value="FANCL_C"/>
    <property type="match status" value="1"/>
</dbReference>
<dbReference type="Pfam" id="PF18891">
    <property type="entry name" value="FANCL_d3"/>
    <property type="match status" value="1"/>
</dbReference>
<dbReference type="GO" id="GO:0036297">
    <property type="term" value="P:interstrand cross-link repair"/>
    <property type="evidence" value="ECO:0007669"/>
    <property type="project" value="InterPro"/>
</dbReference>
<dbReference type="Gene3D" id="3.10.110.20">
    <property type="entry name" value="RWD domain-like"/>
    <property type="match status" value="1"/>
</dbReference>
<organism evidence="3">
    <name type="scientific">Heliothis virescens</name>
    <name type="common">Tobacco budworm moth</name>
    <dbReference type="NCBI Taxonomy" id="7102"/>
    <lineage>
        <taxon>Eukaryota</taxon>
        <taxon>Metazoa</taxon>
        <taxon>Ecdysozoa</taxon>
        <taxon>Arthropoda</taxon>
        <taxon>Hexapoda</taxon>
        <taxon>Insecta</taxon>
        <taxon>Pterygota</taxon>
        <taxon>Neoptera</taxon>
        <taxon>Endopterygota</taxon>
        <taxon>Lepidoptera</taxon>
        <taxon>Glossata</taxon>
        <taxon>Ditrysia</taxon>
        <taxon>Noctuoidea</taxon>
        <taxon>Noctuidae</taxon>
        <taxon>Heliothinae</taxon>
        <taxon>Heliothis</taxon>
    </lineage>
</organism>
<dbReference type="GO" id="GO:0061630">
    <property type="term" value="F:ubiquitin protein ligase activity"/>
    <property type="evidence" value="ECO:0007669"/>
    <property type="project" value="TreeGrafter"/>
</dbReference>
<dbReference type="InterPro" id="IPR043003">
    <property type="entry name" value="FANCL_d3_sf"/>
</dbReference>
<dbReference type="PANTHER" id="PTHR13206">
    <property type="entry name" value="UBIQUITIN LIGASE PROTEIN PHF9 FANCONI ANEMIA GROUP L PROTEIN"/>
    <property type="match status" value="1"/>
</dbReference>
<gene>
    <name evidence="3" type="ORF">B5V51_802</name>
</gene>
<name>A0A2A4K5A6_HELVI</name>
<dbReference type="PANTHER" id="PTHR13206:SF0">
    <property type="entry name" value="E3 UBIQUITIN-PROTEIN LIGASE FANCL"/>
    <property type="match status" value="1"/>
</dbReference>
<dbReference type="InterPro" id="IPR013083">
    <property type="entry name" value="Znf_RING/FYVE/PHD"/>
</dbReference>
<dbReference type="EMBL" id="NWSH01000114">
    <property type="protein sequence ID" value="PCG79417.1"/>
    <property type="molecule type" value="Genomic_DNA"/>
</dbReference>
<dbReference type="InterPro" id="IPR044037">
    <property type="entry name" value="FANCL_d3"/>
</dbReference>
<dbReference type="CDD" id="cd23832">
    <property type="entry name" value="DRWD-C_FANCL"/>
    <property type="match status" value="1"/>
</dbReference>
<dbReference type="AlphaFoldDB" id="A0A2A4K5A6"/>
<protein>
    <recommendedName>
        <fullName evidence="4">RING-type domain-containing protein</fullName>
    </recommendedName>
</protein>
<dbReference type="Pfam" id="PF11793">
    <property type="entry name" value="FANCL_C"/>
    <property type="match status" value="1"/>
</dbReference>
<dbReference type="GO" id="GO:0006513">
    <property type="term" value="P:protein monoubiquitination"/>
    <property type="evidence" value="ECO:0007669"/>
    <property type="project" value="TreeGrafter"/>
</dbReference>
<sequence>MDNLTLNSFITKTVEAVDLISVLERLEDSVQRNTQLIQLVKSNLLDKEILDEIKSIASLGTPQLYFGKTMRDIKIVVEDDELRQHEIKLQYKGPKNLVISDIKLPHSSIHEREFACIIEIAELFNQNVKELARYFYELENIDEFCTVMEPIIKSFKDNYRRIFLDDRTWLHVEVTPEGFATNIHLVGQSECWHNKLQAGLLNWDHDNNIVDNIMAIFDFSQFPQPMSSTSELSKMNNEDDNLAACGICLSTNVPDVPGLPLPLCQNSSCGVYYHRTCLYQWLVACAGSRPPAFGVANGSCPTCLQPISCSEKDN</sequence>
<evidence type="ECO:0000259" key="2">
    <source>
        <dbReference type="Pfam" id="PF18891"/>
    </source>
</evidence>
<comment type="caution">
    <text evidence="3">The sequence shown here is derived from an EMBL/GenBank/DDBJ whole genome shotgun (WGS) entry which is preliminary data.</text>
</comment>
<dbReference type="STRING" id="7102.A0A2A4K5A6"/>
<evidence type="ECO:0008006" key="4">
    <source>
        <dbReference type="Google" id="ProtNLM"/>
    </source>
</evidence>
<evidence type="ECO:0000259" key="1">
    <source>
        <dbReference type="Pfam" id="PF11793"/>
    </source>
</evidence>
<dbReference type="InterPro" id="IPR026848">
    <property type="entry name" value="Fancl"/>
</dbReference>
<feature type="domain" description="FANCL UBC-like" evidence="2">
    <location>
        <begin position="135"/>
        <end position="225"/>
    </location>
</feature>
<feature type="domain" description="FANCL C-terminal" evidence="1">
    <location>
        <begin position="244"/>
        <end position="310"/>
    </location>
</feature>
<reference evidence="3" key="1">
    <citation type="submission" date="2017-09" db="EMBL/GenBank/DDBJ databases">
        <title>Contemporary evolution of a Lepidopteran species, Heliothis virescens, in response to modern agricultural practices.</title>
        <authorList>
            <person name="Fritz M.L."/>
            <person name="Deyonke A.M."/>
            <person name="Papanicolaou A."/>
            <person name="Micinski S."/>
            <person name="Westbrook J."/>
            <person name="Gould F."/>
        </authorList>
    </citation>
    <scope>NUCLEOTIDE SEQUENCE [LARGE SCALE GENOMIC DNA]</scope>
    <source>
        <strain evidence="3">HvINT-</strain>
        <tissue evidence="3">Whole body</tissue>
    </source>
</reference>
<dbReference type="Gene3D" id="3.30.40.10">
    <property type="entry name" value="Zinc/RING finger domain, C3HC4 (zinc finger)"/>
    <property type="match status" value="1"/>
</dbReference>